<evidence type="ECO:0000259" key="1">
    <source>
        <dbReference type="SMART" id="SM00484"/>
    </source>
</evidence>
<comment type="caution">
    <text evidence="2">The sequence shown here is derived from an EMBL/GenBank/DDBJ whole genome shotgun (WGS) entry which is preliminary data.</text>
</comment>
<gene>
    <name evidence="2" type="ORF">B9G98_00512</name>
</gene>
<dbReference type="EMBL" id="NDIQ01000001">
    <property type="protein sequence ID" value="PRT52892.1"/>
    <property type="molecule type" value="Genomic_DNA"/>
</dbReference>
<dbReference type="OrthoDB" id="26491at2759"/>
<dbReference type="Gene3D" id="3.40.50.1010">
    <property type="entry name" value="5'-nuclease"/>
    <property type="match status" value="1"/>
</dbReference>
<dbReference type="PANTHER" id="PTHR11081">
    <property type="entry name" value="FLAP ENDONUCLEASE FAMILY MEMBER"/>
    <property type="match status" value="1"/>
</dbReference>
<dbReference type="PANTHER" id="PTHR11081:SF65">
    <property type="entry name" value="DNA DAMAGE-INDUCIBLE PROTEIN DIN7-RELATED"/>
    <property type="match status" value="1"/>
</dbReference>
<name>A0A2T0FD12_9ASCO</name>
<protein>
    <submittedName>
        <fullName evidence="2">DNA damage-inducible protein DIN7</fullName>
    </submittedName>
</protein>
<dbReference type="GO" id="GO:0017108">
    <property type="term" value="F:5'-flap endonuclease activity"/>
    <property type="evidence" value="ECO:0007669"/>
    <property type="project" value="TreeGrafter"/>
</dbReference>
<dbReference type="InterPro" id="IPR029060">
    <property type="entry name" value="PIN-like_dom_sf"/>
</dbReference>
<sequence length="381" mass="41811">MKKRVDAQRAALRADAKAKHSLSGSASHAHRAVDVTTDMASCVCAYLRAKKIPYVVAPYEADPQLVYLELNGHVNGLLSEDSDLLIFGARKLYTKLDQSGSCIEIDIDRLKSSPLGSLAGPNQGSLLRLLAIISGCDYSPGITGYGPIKAAALVSRHRDLDAILAAVVRDGKTVPIEFRETARRADLAFRYQRVFDPVTRTLVTLNAIETEIEDEIIGPNMESTDALRIARGVWCPQTQRILAVPVHVQKFLSRVSRQPLAPLQSKQTIEKKVERVLGIKGTALSPFFSPRPAPSARCVNAYESPLKKSTASENVALKENIAPVVPMIIETSAPLKQSVTPFKTNPQVVPLITPKAEPTTPKKEYPTPRRIDFKRFAYNPQ</sequence>
<dbReference type="GO" id="GO:0003677">
    <property type="term" value="F:DNA binding"/>
    <property type="evidence" value="ECO:0007669"/>
    <property type="project" value="InterPro"/>
</dbReference>
<organism evidence="2 3">
    <name type="scientific">Wickerhamiella sorbophila</name>
    <dbReference type="NCBI Taxonomy" id="45607"/>
    <lineage>
        <taxon>Eukaryota</taxon>
        <taxon>Fungi</taxon>
        <taxon>Dikarya</taxon>
        <taxon>Ascomycota</taxon>
        <taxon>Saccharomycotina</taxon>
        <taxon>Dipodascomycetes</taxon>
        <taxon>Dipodascales</taxon>
        <taxon>Trichomonascaceae</taxon>
        <taxon>Wickerhamiella</taxon>
    </lineage>
</organism>
<dbReference type="Proteomes" id="UP000238350">
    <property type="component" value="Unassembled WGS sequence"/>
</dbReference>
<dbReference type="GeneID" id="36514261"/>
<dbReference type="InterPro" id="IPR006084">
    <property type="entry name" value="XPG/Rad2"/>
</dbReference>
<proteinExistence type="predicted"/>
<dbReference type="SMART" id="SM00484">
    <property type="entry name" value="XPGI"/>
    <property type="match status" value="1"/>
</dbReference>
<dbReference type="SUPFAM" id="SSF47807">
    <property type="entry name" value="5' to 3' exonuclease, C-terminal subdomain"/>
    <property type="match status" value="1"/>
</dbReference>
<accession>A0A2T0FD12</accession>
<dbReference type="SMART" id="SM00279">
    <property type="entry name" value="HhH2"/>
    <property type="match status" value="1"/>
</dbReference>
<evidence type="ECO:0000313" key="3">
    <source>
        <dbReference type="Proteomes" id="UP000238350"/>
    </source>
</evidence>
<dbReference type="InterPro" id="IPR036279">
    <property type="entry name" value="5-3_exonuclease_C_sf"/>
</dbReference>
<dbReference type="Pfam" id="PF00867">
    <property type="entry name" value="XPG_I"/>
    <property type="match status" value="1"/>
</dbReference>
<dbReference type="InterPro" id="IPR008918">
    <property type="entry name" value="HhH2"/>
</dbReference>
<dbReference type="RefSeq" id="XP_024662838.1">
    <property type="nucleotide sequence ID" value="XM_024807070.1"/>
</dbReference>
<dbReference type="PRINTS" id="PR00853">
    <property type="entry name" value="XPGRADSUPER"/>
</dbReference>
<dbReference type="GO" id="GO:0006281">
    <property type="term" value="P:DNA repair"/>
    <property type="evidence" value="ECO:0007669"/>
    <property type="project" value="UniProtKB-ARBA"/>
</dbReference>
<dbReference type="SUPFAM" id="SSF88723">
    <property type="entry name" value="PIN domain-like"/>
    <property type="match status" value="1"/>
</dbReference>
<reference evidence="2 3" key="1">
    <citation type="submission" date="2017-04" db="EMBL/GenBank/DDBJ databases">
        <title>Genome sequencing of [Candida] sorbophila.</title>
        <authorList>
            <person name="Ahn J.O."/>
        </authorList>
    </citation>
    <scope>NUCLEOTIDE SEQUENCE [LARGE SCALE GENOMIC DNA]</scope>
    <source>
        <strain evidence="2 3">DS02</strain>
    </source>
</reference>
<dbReference type="AlphaFoldDB" id="A0A2T0FD12"/>
<keyword evidence="3" id="KW-1185">Reference proteome</keyword>
<dbReference type="InterPro" id="IPR006086">
    <property type="entry name" value="XPG-I_dom"/>
</dbReference>
<feature type="domain" description="XPG-I" evidence="1">
    <location>
        <begin position="48"/>
        <end position="115"/>
    </location>
</feature>
<dbReference type="Gene3D" id="1.10.150.20">
    <property type="entry name" value="5' to 3' exonuclease, C-terminal subdomain"/>
    <property type="match status" value="1"/>
</dbReference>
<evidence type="ECO:0000313" key="2">
    <source>
        <dbReference type="EMBL" id="PRT52892.1"/>
    </source>
</evidence>
<dbReference type="STRING" id="45607.A0A2T0FD12"/>